<keyword evidence="10" id="KW-1185">Reference proteome</keyword>
<feature type="region of interest" description="Disordered" evidence="6">
    <location>
        <begin position="1488"/>
        <end position="1559"/>
    </location>
</feature>
<dbReference type="EMBL" id="PZQS01000007">
    <property type="protein sequence ID" value="PVD27705.1"/>
    <property type="molecule type" value="Genomic_DNA"/>
</dbReference>
<feature type="compositionally biased region" description="Polar residues" evidence="6">
    <location>
        <begin position="1651"/>
        <end position="1694"/>
    </location>
</feature>
<dbReference type="STRING" id="400727.A0A2T7P2P7"/>
<evidence type="ECO:0000256" key="6">
    <source>
        <dbReference type="SAM" id="MobiDB-lite"/>
    </source>
</evidence>
<dbReference type="GO" id="GO:0098609">
    <property type="term" value="P:cell-cell adhesion"/>
    <property type="evidence" value="ECO:0007669"/>
    <property type="project" value="TreeGrafter"/>
</dbReference>
<evidence type="ECO:0000259" key="8">
    <source>
        <dbReference type="PROSITE" id="PS50835"/>
    </source>
</evidence>
<dbReference type="SMART" id="SM00408">
    <property type="entry name" value="IGc2"/>
    <property type="match status" value="4"/>
</dbReference>
<feature type="region of interest" description="Disordered" evidence="6">
    <location>
        <begin position="52"/>
        <end position="73"/>
    </location>
</feature>
<dbReference type="SUPFAM" id="SSF48726">
    <property type="entry name" value="Immunoglobulin"/>
    <property type="match status" value="5"/>
</dbReference>
<dbReference type="CDD" id="cd00096">
    <property type="entry name" value="Ig"/>
    <property type="match status" value="2"/>
</dbReference>
<evidence type="ECO:0000256" key="4">
    <source>
        <dbReference type="ARBA" id="ARBA00023180"/>
    </source>
</evidence>
<name>A0A2T7P2P7_POMCA</name>
<dbReference type="InterPro" id="IPR003598">
    <property type="entry name" value="Ig_sub2"/>
</dbReference>
<dbReference type="InterPro" id="IPR003599">
    <property type="entry name" value="Ig_sub"/>
</dbReference>
<keyword evidence="5" id="KW-0393">Immunoglobulin domain</keyword>
<dbReference type="PROSITE" id="PS50835">
    <property type="entry name" value="IG_LIKE"/>
    <property type="match status" value="3"/>
</dbReference>
<feature type="compositionally biased region" description="Polar residues" evidence="6">
    <location>
        <begin position="1586"/>
        <end position="1605"/>
    </location>
</feature>
<feature type="compositionally biased region" description="Polar residues" evidence="6">
    <location>
        <begin position="1504"/>
        <end position="1519"/>
    </location>
</feature>
<dbReference type="Pfam" id="PF13895">
    <property type="entry name" value="Ig_2"/>
    <property type="match status" value="1"/>
</dbReference>
<dbReference type="GO" id="GO:0005911">
    <property type="term" value="C:cell-cell junction"/>
    <property type="evidence" value="ECO:0007669"/>
    <property type="project" value="TreeGrafter"/>
</dbReference>
<evidence type="ECO:0000256" key="2">
    <source>
        <dbReference type="ARBA" id="ARBA00023136"/>
    </source>
</evidence>
<feature type="region of interest" description="Disordered" evidence="6">
    <location>
        <begin position="1586"/>
        <end position="1700"/>
    </location>
</feature>
<evidence type="ECO:0000313" key="10">
    <source>
        <dbReference type="Proteomes" id="UP000245119"/>
    </source>
</evidence>
<proteinExistence type="predicted"/>
<feature type="domain" description="Ig-like" evidence="8">
    <location>
        <begin position="2031"/>
        <end position="2125"/>
    </location>
</feature>
<dbReference type="PANTHER" id="PTHR11640">
    <property type="entry name" value="NEPHRIN"/>
    <property type="match status" value="1"/>
</dbReference>
<keyword evidence="2 7" id="KW-0472">Membrane</keyword>
<reference evidence="9 10" key="1">
    <citation type="submission" date="2018-04" db="EMBL/GenBank/DDBJ databases">
        <title>The genome of golden apple snail Pomacea canaliculata provides insight into stress tolerance and invasive adaptation.</title>
        <authorList>
            <person name="Liu C."/>
            <person name="Liu B."/>
            <person name="Ren Y."/>
            <person name="Zhang Y."/>
            <person name="Wang H."/>
            <person name="Li S."/>
            <person name="Jiang F."/>
            <person name="Yin L."/>
            <person name="Zhang G."/>
            <person name="Qian W."/>
            <person name="Fan W."/>
        </authorList>
    </citation>
    <scope>NUCLEOTIDE SEQUENCE [LARGE SCALE GENOMIC DNA]</scope>
    <source>
        <strain evidence="9">SZHN2017</strain>
        <tissue evidence="9">Muscle</tissue>
    </source>
</reference>
<feature type="transmembrane region" description="Helical" evidence="7">
    <location>
        <begin position="2650"/>
        <end position="2672"/>
    </location>
</feature>
<dbReference type="SMART" id="SM00409">
    <property type="entry name" value="IG"/>
    <property type="match status" value="4"/>
</dbReference>
<feature type="domain" description="Ig-like" evidence="8">
    <location>
        <begin position="1200"/>
        <end position="1294"/>
    </location>
</feature>
<keyword evidence="3" id="KW-1015">Disulfide bond</keyword>
<feature type="compositionally biased region" description="Polar residues" evidence="6">
    <location>
        <begin position="1527"/>
        <end position="1559"/>
    </location>
</feature>
<protein>
    <recommendedName>
        <fullName evidence="8">Ig-like domain-containing protein</fullName>
    </recommendedName>
</protein>
<organism evidence="9 10">
    <name type="scientific">Pomacea canaliculata</name>
    <name type="common">Golden apple snail</name>
    <dbReference type="NCBI Taxonomy" id="400727"/>
    <lineage>
        <taxon>Eukaryota</taxon>
        <taxon>Metazoa</taxon>
        <taxon>Spiralia</taxon>
        <taxon>Lophotrochozoa</taxon>
        <taxon>Mollusca</taxon>
        <taxon>Gastropoda</taxon>
        <taxon>Caenogastropoda</taxon>
        <taxon>Architaenioglossa</taxon>
        <taxon>Ampullarioidea</taxon>
        <taxon>Ampullariidae</taxon>
        <taxon>Pomacea</taxon>
    </lineage>
</organism>
<dbReference type="InterPro" id="IPR007110">
    <property type="entry name" value="Ig-like_dom"/>
</dbReference>
<dbReference type="PANTHER" id="PTHR11640:SF158">
    <property type="entry name" value="V-SET AND IMMUNOGLOBULIN DOMAIN-CONTAINING PROTEIN 10-LIKE 2"/>
    <property type="match status" value="1"/>
</dbReference>
<comment type="caution">
    <text evidence="9">The sequence shown here is derived from an EMBL/GenBank/DDBJ whole genome shotgun (WGS) entry which is preliminary data.</text>
</comment>
<dbReference type="Proteomes" id="UP000245119">
    <property type="component" value="Linkage Group LG7"/>
</dbReference>
<evidence type="ECO:0000256" key="5">
    <source>
        <dbReference type="ARBA" id="ARBA00023319"/>
    </source>
</evidence>
<feature type="region of interest" description="Disordered" evidence="6">
    <location>
        <begin position="242"/>
        <end position="261"/>
    </location>
</feature>
<feature type="compositionally biased region" description="Polar residues" evidence="6">
    <location>
        <begin position="52"/>
        <end position="67"/>
    </location>
</feature>
<keyword evidence="4" id="KW-0325">Glycoprotein</keyword>
<accession>A0A2T7P2P7</accession>
<evidence type="ECO:0000256" key="3">
    <source>
        <dbReference type="ARBA" id="ARBA00023157"/>
    </source>
</evidence>
<evidence type="ECO:0000256" key="7">
    <source>
        <dbReference type="SAM" id="Phobius"/>
    </source>
</evidence>
<dbReference type="InterPro" id="IPR013783">
    <property type="entry name" value="Ig-like_fold"/>
</dbReference>
<feature type="transmembrane region" description="Helical" evidence="7">
    <location>
        <begin position="1415"/>
        <end position="1442"/>
    </location>
</feature>
<comment type="subcellular location">
    <subcellularLocation>
        <location evidence="1">Membrane</location>
        <topology evidence="1">Single-pass type I membrane protein</topology>
    </subcellularLocation>
</comment>
<dbReference type="InterPro" id="IPR036179">
    <property type="entry name" value="Ig-like_dom_sf"/>
</dbReference>
<dbReference type="InterPro" id="IPR051275">
    <property type="entry name" value="Cell_adhesion_signaling"/>
</dbReference>
<sequence length="2683" mass="284869">MSGGLRGCKPCIDSKRNISAAGKLLRPACTRHACRLTNPIQEADDVTLGSALSKQTTSQAQGRTVTTELRDRSSELQKPYHDCPRYVAEGATLSCTCSVADTGSQVTSLLWVGMSSTSRLTVANTVHPPAIAPNISVSTGQSLATGDNLTCTVTGGKPVVSRVTFSCYNLSVTVQSDIIITDSVDVVQQSSVSSPLTVPSSGSSSVRCICTAEWTPQPDLYRLSTSVDLQLLSTHYCPSNSRLHTGSGHDPPSAEPVISGYTPSQALAPQSTLVCTVSGGQPLVSEVIFSCFNVTDLTRLHECIIGVQFFDRALVVAVTDSLLMSGSLAPTPRHVHPKHYRHDPPSTSPVISGYTPGETKIAGDNLNCTVSGGVPLVTKVNFSCFNASDTSLVTPVVVDQLDTVSGSAVSSQVTIPGSGTSSVSCVCSAVWSPVLQAYTATANVTVPVQCKMCYNPPSQDPVISGYTDGQTLKPGDSISCSVAGGNPLVSQVIFSCYNLSDVTYVSPVVTDQQDNKTLTAVTSSVTVPFAGLTDVRCVCSATWSPRPSLYTRNTGVSIALQLQSAPRAIKSLNCSLFPDPPYAAPVISGYRAGREVVTGDSLVCTVSGGKPLVSNVTLTCSSVTTPSVVLISDGPDTTGVTNVTSSVTIPASVTSDVTCVCTAVWAPQPGYYLLLDSVNLTVKYPPSQDPVIAGYTPGQTLTSGDRLNCSVAGGNPLVSQVIFSCPNILPDQPDTSQSAAVFSSLTIPSTAMTDAVCTCRAEWSPKPQLYTRNTSIVISTNYPPSMPPAITGYGAGYTVVTGDNLTCSVNGGRPLVSRVFFSCFSVSDVINDQPDVTLSTSVTSSVTIPTQNTNVLTCACRADWSPRLEAYPWNTTVNIQVLYPPSSSPVISGYTEGQPMNTGGTLSCAVTGGSPLVSSVIFQCVDSTNPGRVVFSDQADTVVQPTVYSQLTVSDTTVYAVTCSCRAVWTPKEALYSLTKSAQVILQNPPSSAPVISGYTPGQQIVVGSILTCTVTGGNPLVSQVVFTCYSPANIAVMADEPDTFGQTSVSSRVTFPETDFFNVTCVCSAVWSPRPETYSLTSSINIQLQYIPPYPPQISGYRQGDELSPGNTLLCSVIGGNPLVSAVTFSCFNSNDTAQSVTIIPDQHDTVTNSSVSSPLTIIDTSSSSLRCTCSATWSPRPLWYLTTAIITFNVRSKAKILSFTINNVSGNVTLNETDKRTATLSCLVQGRPQPTITLYKTGYASISSISTTGSAGSADITNVQCENMGDYSCRAENGFPEIAQQTVKLIVNCAPRRADSYSSVIQTLTSSGLTFNLLSNPKPDTFSYAYLGSSGSDKATTGSYSALFNASCSKATVLDPLVTCQVNATGQPVTTGGVYSLHVANAYGSFEFLFRAEQQAAITEDSNNRSDTLAAAIAGGVVAAVVLIFVIVILTVFFCMGRKHKKNSRRNEAFLNRHHYPDASSGFYDFTNSVYIADGGMVETRPPNDSLYSRGSHPAHGSVSSKRSAPANGSVSSKRGLLVNGSVSSKRSLPANGSVSSKQSLPANGSVSSKKTTPTMSSEFFEYKDIAGFRKSESKALQESGYSTLSGASGQERASSSRPPSIADDSDKRSIASTTNGKVRFILPSEKESSEEPLYASVNKKPNAGPTSQNAVTSGTSTSKTEPVTSSNNGGKGSAGQNNSANSFTSNRDSAKRQRLHGSIIKVDQPAVKKSNLKQSASALQLPQCVDRGWMQLKESEMFTITCQGFVTGDTVKWSLVLLSGVKQPIGVCRSGEVQCQTENSGFMVTRPSPTFSAVRVIQNVGSLDDQTISCSGDDDANTQFCNIKVVYDKSNVFVFVTGPDVIITNGTASVTLKCTVTGLVTDVRFMWSNVKCDAQASDGSTCIFTPIPPQDDGKVVTCTANVSKSDGSGREEASASYAVSLRYPPFTPPVISSNVPDVDFRSREIVTLTCRVKGGKPPVSVLRFACGGNAASRSDVTADGTVASSLTIVPADLVDACICSAVWSPEPQLYTATATWSITQREIPAKITMFSSNGYTNDVSINERDKTTVTFRCQADGYPDPSLTLKGPDNNTLTTTQSRRELGYFITSAICEHTGVYTCAAENGIGARDEVRKHLTVNCAPRYSPRDKSSSSPQILETELSLEIIAIPPPTNFTFTYQGIDMTNEASIIVDDIVNISCKEDSEREYVSTCIIRPKTRLENGVYRVNISNPFGGLEYVFKVLFQAPAKVTLLSFNGANNSLTVSEEDQQSINITCEAMGYPKPTLLLRQPGGAAMTSVKSAYRLLHTLAFVRCENMGLYTCVADNGVDTADQMERFLNINCGPRRIGTDDLDEIPRLNGTTMQVELIANPVPSVSSYIYRDETGSKDGILATGLFETTCERDLNLTYIVLCLIKRLQPLDDGLYDVIFTNPYGSLVFALQLENAESAAVASFTLNNIASKVLVVNESEAVSVELECKVSGKPLPTIKLTQPDGAVLASSVSAGEVKFSLPPAVCEMMGPYTCAADNGVGTPDKMLRHLIVNCAPRPFSFSTPQSVLETLSPGGLYIRLIAHPVPDRFTYTYHSDAIPREDKEIPAGVFTTSCEQDRLLENVVTCHLSTNQTLEEGEYKLAVGNQMGSSDYLFWVSAEKSVSGSTQGSNLSTGEFAGIIVGVMVAISIIIIAVAIAVHRQNKGNHSLH</sequence>
<dbReference type="Gene3D" id="2.60.40.10">
    <property type="entry name" value="Immunoglobulins"/>
    <property type="match status" value="4"/>
</dbReference>
<dbReference type="Pfam" id="PF13927">
    <property type="entry name" value="Ig_3"/>
    <property type="match status" value="1"/>
</dbReference>
<dbReference type="OrthoDB" id="10012075at2759"/>
<dbReference type="GO" id="GO:0050839">
    <property type="term" value="F:cell adhesion molecule binding"/>
    <property type="evidence" value="ECO:0007669"/>
    <property type="project" value="TreeGrafter"/>
</dbReference>
<keyword evidence="7" id="KW-1133">Transmembrane helix</keyword>
<feature type="domain" description="Ig-like" evidence="8">
    <location>
        <begin position="1837"/>
        <end position="1923"/>
    </location>
</feature>
<evidence type="ECO:0000313" key="9">
    <source>
        <dbReference type="EMBL" id="PVD27705.1"/>
    </source>
</evidence>
<evidence type="ECO:0000256" key="1">
    <source>
        <dbReference type="ARBA" id="ARBA00004479"/>
    </source>
</evidence>
<gene>
    <name evidence="9" type="ORF">C0Q70_12876</name>
</gene>
<keyword evidence="7" id="KW-0812">Transmembrane</keyword>
<dbReference type="GO" id="GO:0005886">
    <property type="term" value="C:plasma membrane"/>
    <property type="evidence" value="ECO:0007669"/>
    <property type="project" value="TreeGrafter"/>
</dbReference>